<dbReference type="EMBL" id="QLMG01000031">
    <property type="protein sequence ID" value="RAK14002.1"/>
    <property type="molecule type" value="Genomic_DNA"/>
</dbReference>
<accession>A0A327Y0Y8</accession>
<feature type="region of interest" description="Disordered" evidence="1">
    <location>
        <begin position="80"/>
        <end position="142"/>
    </location>
</feature>
<evidence type="ECO:0000313" key="3">
    <source>
        <dbReference type="Proteomes" id="UP000249165"/>
    </source>
</evidence>
<evidence type="ECO:0000256" key="1">
    <source>
        <dbReference type="SAM" id="MobiDB-lite"/>
    </source>
</evidence>
<reference evidence="2 3" key="1">
    <citation type="submission" date="2018-06" db="EMBL/GenBank/DDBJ databases">
        <title>Genomic Encyclopedia of Archaeal and Bacterial Type Strains, Phase II (KMG-II): from individual species to whole genera.</title>
        <authorList>
            <person name="Goeker M."/>
        </authorList>
    </citation>
    <scope>NUCLEOTIDE SEQUENCE [LARGE SCALE GENOMIC DNA]</scope>
    <source>
        <strain evidence="2 3">DSM 22011</strain>
    </source>
</reference>
<gene>
    <name evidence="2" type="ORF">ATI53_103130</name>
</gene>
<dbReference type="Proteomes" id="UP000249165">
    <property type="component" value="Unassembled WGS sequence"/>
</dbReference>
<name>A0A327Y0Y8_9RHOB</name>
<dbReference type="RefSeq" id="WP_111550776.1">
    <property type="nucleotide sequence ID" value="NZ_LIGK01000031.1"/>
</dbReference>
<comment type="caution">
    <text evidence="2">The sequence shown here is derived from an EMBL/GenBank/DDBJ whole genome shotgun (WGS) entry which is preliminary data.</text>
</comment>
<evidence type="ECO:0000313" key="2">
    <source>
        <dbReference type="EMBL" id="RAK14002.1"/>
    </source>
</evidence>
<protein>
    <submittedName>
        <fullName evidence="2">Uncharacterized protein</fullName>
    </submittedName>
</protein>
<sequence length="142" mass="14810">MQSICAEGVSFASVLRPSDRIAAGRGAPEPRTLLRRQMDEARAGLRPGAVLFAGPVHLGSVIDDLPARPHIESYGGDTRGNHAEIGGHLKPAPVPRPMRSQARGSAGGRLAGSGIHPERGATLQDAGAMTKDRGTPHMNGIK</sequence>
<organism evidence="2 3">
    <name type="scientific">Salipiger aestuarii</name>
    <dbReference type="NCBI Taxonomy" id="568098"/>
    <lineage>
        <taxon>Bacteria</taxon>
        <taxon>Pseudomonadati</taxon>
        <taxon>Pseudomonadota</taxon>
        <taxon>Alphaproteobacteria</taxon>
        <taxon>Rhodobacterales</taxon>
        <taxon>Roseobacteraceae</taxon>
        <taxon>Salipiger</taxon>
    </lineage>
</organism>
<proteinExistence type="predicted"/>
<dbReference type="AlphaFoldDB" id="A0A327Y0Y8"/>
<keyword evidence="3" id="KW-1185">Reference proteome</keyword>